<dbReference type="Gene3D" id="3.20.20.70">
    <property type="entry name" value="Aldolase class I"/>
    <property type="match status" value="1"/>
</dbReference>
<reference evidence="5 6" key="1">
    <citation type="submission" date="2019-05" db="EMBL/GenBank/DDBJ databases">
        <authorList>
            <person name="Qu J.-H."/>
        </authorList>
    </citation>
    <scope>NUCLEOTIDE SEQUENCE [LARGE SCALE GENOMIC DNA]</scope>
    <source>
        <strain evidence="5 6">T17</strain>
    </source>
</reference>
<evidence type="ECO:0000256" key="2">
    <source>
        <dbReference type="ARBA" id="ARBA00023239"/>
    </source>
</evidence>
<feature type="active site" description="Schiff-base intermediate with substrate" evidence="4">
    <location>
        <position position="175"/>
    </location>
</feature>
<keyword evidence="6" id="KW-1185">Reference proteome</keyword>
<dbReference type="PANTHER" id="PTHR12128">
    <property type="entry name" value="DIHYDRODIPICOLINATE SYNTHASE"/>
    <property type="match status" value="1"/>
</dbReference>
<proteinExistence type="inferred from homology"/>
<evidence type="ECO:0000256" key="3">
    <source>
        <dbReference type="PIRNR" id="PIRNR001365"/>
    </source>
</evidence>
<gene>
    <name evidence="5" type="ORF">FEN17_11435</name>
</gene>
<sequence>MKSAPSRSESLPKGFIPVMLTPFLDSGEVDYDGLRALTDIYIEAGSAGLFANCLSSEMYELTEDERLLVTQTVVDQVDGRIPVVATGTFGGPIAEQAAFVKRIYETGVDAVIIISSLLAAEDESDEVFIERAKELISLTDDIPLGFYECPVPYKRLINSPVLHELVQTRRIVYHKDTCLDIEEVIRRIQAAEGYKFGLYDAYMVNAVASLEAGAAGLSCIQGNIYPELIVWICNNYNDPAKQQEVADVQRFFVESMDIVHSAYPTIAKYCLQKRGFPMSTYTRRDVGVLTDDLKLRADQLLDKIAQLHLDLGISNVFKKSLVAPLK</sequence>
<comment type="caution">
    <text evidence="5">The sequence shown here is derived from an EMBL/GenBank/DDBJ whole genome shotgun (WGS) entry which is preliminary data.</text>
</comment>
<name>A0A5R9KV08_9BACT</name>
<dbReference type="CDD" id="cd00408">
    <property type="entry name" value="DHDPS-like"/>
    <property type="match status" value="1"/>
</dbReference>
<dbReference type="InterPro" id="IPR013785">
    <property type="entry name" value="Aldolase_TIM"/>
</dbReference>
<evidence type="ECO:0000313" key="6">
    <source>
        <dbReference type="Proteomes" id="UP000306402"/>
    </source>
</evidence>
<dbReference type="GO" id="GO:0008840">
    <property type="term" value="F:4-hydroxy-tetrahydrodipicolinate synthase activity"/>
    <property type="evidence" value="ECO:0007669"/>
    <property type="project" value="TreeGrafter"/>
</dbReference>
<keyword evidence="2 3" id="KW-0456">Lyase</keyword>
<dbReference type="OrthoDB" id="9796205at2"/>
<comment type="similarity">
    <text evidence="1 3">Belongs to the DapA family.</text>
</comment>
<evidence type="ECO:0000256" key="1">
    <source>
        <dbReference type="ARBA" id="ARBA00007592"/>
    </source>
</evidence>
<dbReference type="EMBL" id="VCEJ01000004">
    <property type="protein sequence ID" value="TLV00116.1"/>
    <property type="molecule type" value="Genomic_DNA"/>
</dbReference>
<dbReference type="Proteomes" id="UP000306402">
    <property type="component" value="Unassembled WGS sequence"/>
</dbReference>
<dbReference type="SUPFAM" id="SSF51569">
    <property type="entry name" value="Aldolase"/>
    <property type="match status" value="1"/>
</dbReference>
<dbReference type="Pfam" id="PF00701">
    <property type="entry name" value="DHDPS"/>
    <property type="match status" value="1"/>
</dbReference>
<dbReference type="RefSeq" id="WP_138365497.1">
    <property type="nucleotide sequence ID" value="NZ_VCEJ01000004.1"/>
</dbReference>
<evidence type="ECO:0000313" key="5">
    <source>
        <dbReference type="EMBL" id="TLV00116.1"/>
    </source>
</evidence>
<dbReference type="InterPro" id="IPR002220">
    <property type="entry name" value="DapA-like"/>
</dbReference>
<dbReference type="AlphaFoldDB" id="A0A5R9KV08"/>
<dbReference type="SMART" id="SM01130">
    <property type="entry name" value="DHDPS"/>
    <property type="match status" value="1"/>
</dbReference>
<dbReference type="PIRSF" id="PIRSF001365">
    <property type="entry name" value="DHDPS"/>
    <property type="match status" value="1"/>
</dbReference>
<organism evidence="5 6">
    <name type="scientific">Dyadobacter luticola</name>
    <dbReference type="NCBI Taxonomy" id="1979387"/>
    <lineage>
        <taxon>Bacteria</taxon>
        <taxon>Pseudomonadati</taxon>
        <taxon>Bacteroidota</taxon>
        <taxon>Cytophagia</taxon>
        <taxon>Cytophagales</taxon>
        <taxon>Spirosomataceae</taxon>
        <taxon>Dyadobacter</taxon>
    </lineage>
</organism>
<evidence type="ECO:0000256" key="4">
    <source>
        <dbReference type="PIRSR" id="PIRSR001365-1"/>
    </source>
</evidence>
<accession>A0A5R9KV08</accession>
<dbReference type="PANTHER" id="PTHR12128:SF66">
    <property type="entry name" value="4-HYDROXY-2-OXOGLUTARATE ALDOLASE, MITOCHONDRIAL"/>
    <property type="match status" value="1"/>
</dbReference>
<feature type="active site" description="Proton donor/acceptor" evidence="4">
    <location>
        <position position="147"/>
    </location>
</feature>
<protein>
    <submittedName>
        <fullName evidence="5">Dihydrodipicolinate synthase family protein</fullName>
    </submittedName>
</protein>